<feature type="region of interest" description="Disordered" evidence="1">
    <location>
        <begin position="29"/>
        <end position="63"/>
    </location>
</feature>
<evidence type="ECO:0000313" key="2">
    <source>
        <dbReference type="EMBL" id="KKR72488.1"/>
    </source>
</evidence>
<comment type="caution">
    <text evidence="2">The sequence shown here is derived from an EMBL/GenBank/DDBJ whole genome shotgun (WGS) entry which is preliminary data.</text>
</comment>
<dbReference type="Proteomes" id="UP000034664">
    <property type="component" value="Unassembled WGS sequence"/>
</dbReference>
<dbReference type="EMBL" id="LBZM01000005">
    <property type="protein sequence ID" value="KKR72488.1"/>
    <property type="molecule type" value="Genomic_DNA"/>
</dbReference>
<sequence>MPYTENGEWISANEALEQQSKILTIRASYHTPEQGDDPLYPETETATVGNTEEPVKNKQEATE</sequence>
<evidence type="ECO:0000313" key="3">
    <source>
        <dbReference type="Proteomes" id="UP000034664"/>
    </source>
</evidence>
<organism evidence="2 3">
    <name type="scientific">Candidatus Roizmanbacteria bacterium GW2011_GWB1_40_7</name>
    <dbReference type="NCBI Taxonomy" id="1618482"/>
    <lineage>
        <taxon>Bacteria</taxon>
        <taxon>Candidatus Roizmaniibacteriota</taxon>
    </lineage>
</organism>
<gene>
    <name evidence="2" type="ORF">UU14_C0005G0056</name>
</gene>
<proteinExistence type="predicted"/>
<accession>A0A0G0T629</accession>
<reference evidence="2 3" key="1">
    <citation type="journal article" date="2015" name="Nature">
        <title>rRNA introns, odd ribosomes, and small enigmatic genomes across a large radiation of phyla.</title>
        <authorList>
            <person name="Brown C.T."/>
            <person name="Hug L.A."/>
            <person name="Thomas B.C."/>
            <person name="Sharon I."/>
            <person name="Castelle C.J."/>
            <person name="Singh A."/>
            <person name="Wilkins M.J."/>
            <person name="Williams K.H."/>
            <person name="Banfield J.F."/>
        </authorList>
    </citation>
    <scope>NUCLEOTIDE SEQUENCE [LARGE SCALE GENOMIC DNA]</scope>
</reference>
<feature type="compositionally biased region" description="Basic and acidic residues" evidence="1">
    <location>
        <begin position="53"/>
        <end position="63"/>
    </location>
</feature>
<dbReference type="AlphaFoldDB" id="A0A0G0T629"/>
<name>A0A0G0T629_9BACT</name>
<evidence type="ECO:0000256" key="1">
    <source>
        <dbReference type="SAM" id="MobiDB-lite"/>
    </source>
</evidence>
<protein>
    <submittedName>
        <fullName evidence="2">Uncharacterized protein</fullName>
    </submittedName>
</protein>